<sequence>MILLCPSFAFATYEAQAQTGRRRCRAARTSCPLVDKREHHSMTRHDSKGYSRRRRSSEVIEADTSPKRRRSSESMNVSIQTDRPFSPATLARKLDEMRADILKDAVDQLSAVELRGFDGKVETEEEYMKRREEVRRQLSDPEAFDANGRTELNYDAAAIAGAKLLIDEKRATRSMCKKLHEDCGIEEDEILYKPLPYDEGSVFQSAKLLADSRQASVVESLVDFQKQIKLKSEVLNCVALRNNEEMSKSDGRLTRRAREEEMERQKANARAAKHKKKNLMRTPSKNVQVNPLDDKKIIERYALEVASEVRDNRKRRRIAPVPFDITLLDDIDYNFSGCPA</sequence>
<evidence type="ECO:0000256" key="1">
    <source>
        <dbReference type="SAM" id="Coils"/>
    </source>
</evidence>
<evidence type="ECO:0000313" key="4">
    <source>
        <dbReference type="Proteomes" id="UP001303046"/>
    </source>
</evidence>
<feature type="coiled-coil region" evidence="1">
    <location>
        <begin position="255"/>
        <end position="282"/>
    </location>
</feature>
<protein>
    <submittedName>
        <fullName evidence="3">Uncharacterized protein</fullName>
    </submittedName>
</protein>
<comment type="caution">
    <text evidence="3">The sequence shown here is derived from an EMBL/GenBank/DDBJ whole genome shotgun (WGS) entry which is preliminary data.</text>
</comment>
<gene>
    <name evidence="3" type="primary">Necator_chrIV.g16662</name>
    <name evidence="3" type="ORF">RB195_003365</name>
</gene>
<feature type="compositionally biased region" description="Basic and acidic residues" evidence="2">
    <location>
        <begin position="35"/>
        <end position="49"/>
    </location>
</feature>
<name>A0ABR1DNA4_NECAM</name>
<evidence type="ECO:0000256" key="2">
    <source>
        <dbReference type="SAM" id="MobiDB-lite"/>
    </source>
</evidence>
<evidence type="ECO:0000313" key="3">
    <source>
        <dbReference type="EMBL" id="KAK6751902.1"/>
    </source>
</evidence>
<dbReference type="Proteomes" id="UP001303046">
    <property type="component" value="Unassembled WGS sequence"/>
</dbReference>
<keyword evidence="4" id="KW-1185">Reference proteome</keyword>
<feature type="region of interest" description="Disordered" evidence="2">
    <location>
        <begin position="35"/>
        <end position="84"/>
    </location>
</feature>
<accession>A0ABR1DNA4</accession>
<dbReference type="EMBL" id="JAVFWL010000004">
    <property type="protein sequence ID" value="KAK6751902.1"/>
    <property type="molecule type" value="Genomic_DNA"/>
</dbReference>
<reference evidence="3 4" key="1">
    <citation type="submission" date="2023-08" db="EMBL/GenBank/DDBJ databases">
        <title>A Necator americanus chromosomal reference genome.</title>
        <authorList>
            <person name="Ilik V."/>
            <person name="Petrzelkova K.J."/>
            <person name="Pardy F."/>
            <person name="Fuh T."/>
            <person name="Niatou-Singa F.S."/>
            <person name="Gouil Q."/>
            <person name="Baker L."/>
            <person name="Ritchie M.E."/>
            <person name="Jex A.R."/>
            <person name="Gazzola D."/>
            <person name="Li H."/>
            <person name="Toshio Fujiwara R."/>
            <person name="Zhan B."/>
            <person name="Aroian R.V."/>
            <person name="Pafco B."/>
            <person name="Schwarz E.M."/>
        </authorList>
    </citation>
    <scope>NUCLEOTIDE SEQUENCE [LARGE SCALE GENOMIC DNA]</scope>
    <source>
        <strain evidence="3 4">Aroian</strain>
        <tissue evidence="3">Whole animal</tissue>
    </source>
</reference>
<proteinExistence type="predicted"/>
<keyword evidence="1" id="KW-0175">Coiled coil</keyword>
<feature type="compositionally biased region" description="Polar residues" evidence="2">
    <location>
        <begin position="73"/>
        <end position="83"/>
    </location>
</feature>
<organism evidence="3 4">
    <name type="scientific">Necator americanus</name>
    <name type="common">Human hookworm</name>
    <dbReference type="NCBI Taxonomy" id="51031"/>
    <lineage>
        <taxon>Eukaryota</taxon>
        <taxon>Metazoa</taxon>
        <taxon>Ecdysozoa</taxon>
        <taxon>Nematoda</taxon>
        <taxon>Chromadorea</taxon>
        <taxon>Rhabditida</taxon>
        <taxon>Rhabditina</taxon>
        <taxon>Rhabditomorpha</taxon>
        <taxon>Strongyloidea</taxon>
        <taxon>Ancylostomatidae</taxon>
        <taxon>Bunostominae</taxon>
        <taxon>Necator</taxon>
    </lineage>
</organism>